<comment type="caution">
    <text evidence="1">The sequence shown here is derived from an EMBL/GenBank/DDBJ whole genome shotgun (WGS) entry which is preliminary data.</text>
</comment>
<accession>A0A6L5Z0V7</accession>
<organism evidence="1 2">
    <name type="scientific">Halovulum marinum</name>
    <dbReference type="NCBI Taxonomy" id="2662447"/>
    <lineage>
        <taxon>Bacteria</taxon>
        <taxon>Pseudomonadati</taxon>
        <taxon>Pseudomonadota</taxon>
        <taxon>Alphaproteobacteria</taxon>
        <taxon>Rhodobacterales</taxon>
        <taxon>Paracoccaceae</taxon>
        <taxon>Halovulum</taxon>
    </lineage>
</organism>
<name>A0A6L5Z0V7_9RHOB</name>
<evidence type="ECO:0000313" key="2">
    <source>
        <dbReference type="Proteomes" id="UP000474957"/>
    </source>
</evidence>
<dbReference type="Proteomes" id="UP000474957">
    <property type="component" value="Unassembled WGS sequence"/>
</dbReference>
<reference evidence="1 2" key="1">
    <citation type="submission" date="2019-10" db="EMBL/GenBank/DDBJ databases">
        <title>Cognatihalovulum marinum gen. nov. sp. nov., a new member of the family Rhodobacteraceae isolated from deep seawater of the Northwest Indian Ocean.</title>
        <authorList>
            <person name="Ruan C."/>
            <person name="Wang J."/>
            <person name="Zheng X."/>
            <person name="Song L."/>
            <person name="Zhu Y."/>
            <person name="Huang Y."/>
            <person name="Lu Z."/>
            <person name="Du W."/>
            <person name="Huang L."/>
            <person name="Dai X."/>
        </authorList>
    </citation>
    <scope>NUCLEOTIDE SEQUENCE [LARGE SCALE GENOMIC DNA]</scope>
    <source>
        <strain evidence="1 2">2CG4</strain>
    </source>
</reference>
<proteinExistence type="predicted"/>
<evidence type="ECO:0000313" key="1">
    <source>
        <dbReference type="EMBL" id="MSU90196.1"/>
    </source>
</evidence>
<dbReference type="AlphaFoldDB" id="A0A6L5Z0V7"/>
<gene>
    <name evidence="1" type="ORF">GE300_11295</name>
</gene>
<keyword evidence="2" id="KW-1185">Reference proteome</keyword>
<dbReference type="EMBL" id="WIND01000007">
    <property type="protein sequence ID" value="MSU90196.1"/>
    <property type="molecule type" value="Genomic_DNA"/>
</dbReference>
<protein>
    <submittedName>
        <fullName evidence="1">Uncharacterized protein</fullName>
    </submittedName>
</protein>
<sequence>MIRKHPRTGEVFEPHVFKDGFYRMADPAHGSTKHHAKDQIRVGTLEEVRNLLGKGFSLRMRGKVTRQVNLIKPEEIEL</sequence>